<feature type="chain" id="PRO_5037687099" evidence="1">
    <location>
        <begin position="20"/>
        <end position="537"/>
    </location>
</feature>
<accession>A0A914H9A2</accession>
<organism evidence="2 3">
    <name type="scientific">Globodera rostochiensis</name>
    <name type="common">Golden nematode worm</name>
    <name type="synonym">Heterodera rostochiensis</name>
    <dbReference type="NCBI Taxonomy" id="31243"/>
    <lineage>
        <taxon>Eukaryota</taxon>
        <taxon>Metazoa</taxon>
        <taxon>Ecdysozoa</taxon>
        <taxon>Nematoda</taxon>
        <taxon>Chromadorea</taxon>
        <taxon>Rhabditida</taxon>
        <taxon>Tylenchina</taxon>
        <taxon>Tylenchomorpha</taxon>
        <taxon>Tylenchoidea</taxon>
        <taxon>Heteroderidae</taxon>
        <taxon>Heteroderinae</taxon>
        <taxon>Globodera</taxon>
    </lineage>
</organism>
<dbReference type="AlphaFoldDB" id="A0A914H9A2"/>
<evidence type="ECO:0000256" key="1">
    <source>
        <dbReference type="SAM" id="SignalP"/>
    </source>
</evidence>
<name>A0A914H9A2_GLORO</name>
<reference evidence="3" key="1">
    <citation type="submission" date="2022-11" db="UniProtKB">
        <authorList>
            <consortium name="WormBaseParasite"/>
        </authorList>
    </citation>
    <scope>IDENTIFICATION</scope>
</reference>
<evidence type="ECO:0000313" key="3">
    <source>
        <dbReference type="WBParaSite" id="Gr19_v10_g15395.t1"/>
    </source>
</evidence>
<evidence type="ECO:0000313" key="2">
    <source>
        <dbReference type="Proteomes" id="UP000887572"/>
    </source>
</evidence>
<proteinExistence type="predicted"/>
<dbReference type="Proteomes" id="UP000887572">
    <property type="component" value="Unplaced"/>
</dbReference>
<protein>
    <submittedName>
        <fullName evidence="3">Uncharacterized protein</fullName>
    </submittedName>
</protein>
<keyword evidence="2" id="KW-1185">Reference proteome</keyword>
<keyword evidence="1" id="KW-0732">Signal</keyword>
<sequence>MVGLFQLLIFLCSTSKILTVEVEILFKGLPWELRLRQECKEEAQIVCKECGWAQCVPTDAEDKKFDPNYECCPNVRKEHKGYCCPMGYEFKCCAVLPQQKYALQPTFIPETIKEFEKKCKNSKICICALTSDGLMSGLCCDQSFDCGCCRTDPTISKIPALVRDTATETLCKTELTAKALGKKGAIICRTELGNPATDCCDEGHKLEFVDEVNKNDLNLTIWVPTRRGQHACQNQIDEEARRHLRAHCVWAEGRKASKCCPENYKLKIRGDPIFCPVLPINDAVKLLGNLVTERWYNGEPAVFNSIIDTSLPCGVTWYWAVHPIPELTSTYGPVGRSYTWMGVKTAEMVRALDESSDCKQKEVYCACGALHFDQIMNGMCCDSDTSCACCSKDPTISKLPTWVRKPRQVQECKDQMLIELGGQEQKTEAFCLWSEGWKDESKCCGGDYQLVLIDQRYAEHKIRVAETPFAVAIRGFDRHHPFLVLGPISEANGRIVAKTISADAFTAFAGCKCPQRSATARPNFFSSIFIFLQFNGP</sequence>
<dbReference type="WBParaSite" id="Gr19_v10_g15395.t1">
    <property type="protein sequence ID" value="Gr19_v10_g15395.t1"/>
    <property type="gene ID" value="Gr19_v10_g15395"/>
</dbReference>
<feature type="signal peptide" evidence="1">
    <location>
        <begin position="1"/>
        <end position="19"/>
    </location>
</feature>